<comment type="caution">
    <text evidence="1">The sequence shown here is derived from an EMBL/GenBank/DDBJ whole genome shotgun (WGS) entry which is preliminary data.</text>
</comment>
<dbReference type="RefSeq" id="WP_316019795.1">
    <property type="nucleotide sequence ID" value="NZ_JAWDID010000031.1"/>
</dbReference>
<dbReference type="SUPFAM" id="SSF109604">
    <property type="entry name" value="HD-domain/PDEase-like"/>
    <property type="match status" value="1"/>
</dbReference>
<gene>
    <name evidence="1" type="ORF">RKE40_18965</name>
</gene>
<evidence type="ECO:0000313" key="1">
    <source>
        <dbReference type="EMBL" id="MDU0341982.1"/>
    </source>
</evidence>
<protein>
    <submittedName>
        <fullName evidence="1">HD domain-containing protein</fullName>
    </submittedName>
</protein>
<dbReference type="Gene3D" id="1.10.3210.10">
    <property type="entry name" value="Hypothetical protein af1432"/>
    <property type="match status" value="1"/>
</dbReference>
<organism evidence="1 2">
    <name type="scientific">Bosea rubneri</name>
    <dbReference type="NCBI Taxonomy" id="3075434"/>
    <lineage>
        <taxon>Bacteria</taxon>
        <taxon>Pseudomonadati</taxon>
        <taxon>Pseudomonadota</taxon>
        <taxon>Alphaproteobacteria</taxon>
        <taxon>Hyphomicrobiales</taxon>
        <taxon>Boseaceae</taxon>
        <taxon>Bosea</taxon>
    </lineage>
</organism>
<dbReference type="Pfam" id="PF13328">
    <property type="entry name" value="HD_4"/>
    <property type="match status" value="1"/>
</dbReference>
<reference evidence="1 2" key="1">
    <citation type="submission" date="2023-09" db="EMBL/GenBank/DDBJ databases">
        <title>Whole genome shotgun sequencing (WGS) of Bosea sp. ZW T0_25, isolated from stored onions (Allium cepa).</title>
        <authorList>
            <person name="Stoll D.A."/>
            <person name="Huch M."/>
        </authorList>
    </citation>
    <scope>NUCLEOTIDE SEQUENCE [LARGE SCALE GENOMIC DNA]</scope>
    <source>
        <strain evidence="1 2">ZW T0_25</strain>
    </source>
</reference>
<accession>A0ABU3SC64</accession>
<keyword evidence="2" id="KW-1185">Reference proteome</keyword>
<dbReference type="EMBL" id="JAWDID010000031">
    <property type="protein sequence ID" value="MDU0341982.1"/>
    <property type="molecule type" value="Genomic_DNA"/>
</dbReference>
<evidence type="ECO:0000313" key="2">
    <source>
        <dbReference type="Proteomes" id="UP001254257"/>
    </source>
</evidence>
<name>A0ABU3SC64_9HYPH</name>
<dbReference type="Proteomes" id="UP001254257">
    <property type="component" value="Unassembled WGS sequence"/>
</dbReference>
<sequence>MGNLERAIEIAAAAAHAGQTDKAGAPYISHPLRVALGFIRARDEERAIIAVLHDVIEDSAITATELRGEGFSEAIVEAVEALSRLHPPCCCERTRQAGEGRGSQGQPKSR</sequence>
<proteinExistence type="predicted"/>